<dbReference type="PANTHER" id="PTHR11803">
    <property type="entry name" value="2-IMINOBUTANOATE/2-IMINOPROPANOATE DEAMINASE RIDA"/>
    <property type="match status" value="1"/>
</dbReference>
<dbReference type="InterPro" id="IPR006175">
    <property type="entry name" value="YjgF/YER057c/UK114"/>
</dbReference>
<dbReference type="Gene3D" id="3.30.1330.40">
    <property type="entry name" value="RutC-like"/>
    <property type="match status" value="1"/>
</dbReference>
<organism evidence="1 2">
    <name type="scientific">Pendulispora albinea</name>
    <dbReference type="NCBI Taxonomy" id="2741071"/>
    <lineage>
        <taxon>Bacteria</taxon>
        <taxon>Pseudomonadati</taxon>
        <taxon>Myxococcota</taxon>
        <taxon>Myxococcia</taxon>
        <taxon>Myxococcales</taxon>
        <taxon>Sorangiineae</taxon>
        <taxon>Pendulisporaceae</taxon>
        <taxon>Pendulispora</taxon>
    </lineage>
</organism>
<accession>A0ABZ2MBX6</accession>
<proteinExistence type="predicted"/>
<dbReference type="PANTHER" id="PTHR11803:SF39">
    <property type="entry name" value="2-IMINOBUTANOATE_2-IMINOPROPANOATE DEAMINASE"/>
    <property type="match status" value="1"/>
</dbReference>
<sequence>MKSNFVCTLLGGVAGIFGIVAGCAGEATGETGTSASDTRLVTSQDVDGLAHRHKTRIERIVTHPDPYEPFHLAQGYRVGDMLYISGQAGYDDRGKIVEGGFGAQADRAMSNLRRALEAGGSSMKNVMKVTIFLTDMGHFQDIVALREKWFVAPYPADTIVEIRALYTPEAKIEIEAIAVADDAAERR</sequence>
<gene>
    <name evidence="1" type="ORF">LZC94_22660</name>
</gene>
<dbReference type="InterPro" id="IPR035959">
    <property type="entry name" value="RutC-like_sf"/>
</dbReference>
<dbReference type="PROSITE" id="PS51257">
    <property type="entry name" value="PROKAR_LIPOPROTEIN"/>
    <property type="match status" value="1"/>
</dbReference>
<protein>
    <submittedName>
        <fullName evidence="1">RidA family protein</fullName>
    </submittedName>
</protein>
<keyword evidence="2" id="KW-1185">Reference proteome</keyword>
<dbReference type="RefSeq" id="WP_394829613.1">
    <property type="nucleotide sequence ID" value="NZ_CP089984.1"/>
</dbReference>
<dbReference type="Proteomes" id="UP001370348">
    <property type="component" value="Chromosome"/>
</dbReference>
<name>A0ABZ2MBX6_9BACT</name>
<evidence type="ECO:0000313" key="1">
    <source>
        <dbReference type="EMBL" id="WXB20013.1"/>
    </source>
</evidence>
<dbReference type="CDD" id="cd00448">
    <property type="entry name" value="YjgF_YER057c_UK114_family"/>
    <property type="match status" value="1"/>
</dbReference>
<dbReference type="EMBL" id="CP089984">
    <property type="protein sequence ID" value="WXB20013.1"/>
    <property type="molecule type" value="Genomic_DNA"/>
</dbReference>
<evidence type="ECO:0000313" key="2">
    <source>
        <dbReference type="Proteomes" id="UP001370348"/>
    </source>
</evidence>
<dbReference type="SUPFAM" id="SSF55298">
    <property type="entry name" value="YjgF-like"/>
    <property type="match status" value="1"/>
</dbReference>
<dbReference type="Pfam" id="PF01042">
    <property type="entry name" value="Ribonuc_L-PSP"/>
    <property type="match status" value="1"/>
</dbReference>
<reference evidence="1 2" key="1">
    <citation type="submission" date="2021-12" db="EMBL/GenBank/DDBJ databases">
        <title>Discovery of the Pendulisporaceae a myxobacterial family with distinct sporulation behavior and unique specialized metabolism.</title>
        <authorList>
            <person name="Garcia R."/>
            <person name="Popoff A."/>
            <person name="Bader C.D."/>
            <person name="Loehr J."/>
            <person name="Walesch S."/>
            <person name="Walt C."/>
            <person name="Boldt J."/>
            <person name="Bunk B."/>
            <person name="Haeckl F.J.F.P.J."/>
            <person name="Gunesch A.P."/>
            <person name="Birkelbach J."/>
            <person name="Nuebel U."/>
            <person name="Pietschmann T."/>
            <person name="Bach T."/>
            <person name="Mueller R."/>
        </authorList>
    </citation>
    <scope>NUCLEOTIDE SEQUENCE [LARGE SCALE GENOMIC DNA]</scope>
    <source>
        <strain evidence="1 2">MSr11954</strain>
    </source>
</reference>